<dbReference type="Pfam" id="PF23559">
    <property type="entry name" value="WHD_DRP"/>
    <property type="match status" value="1"/>
</dbReference>
<accession>A0A5D2VPE0</accession>
<evidence type="ECO:0000256" key="2">
    <source>
        <dbReference type="ARBA" id="ARBA00022741"/>
    </source>
</evidence>
<dbReference type="InterPro" id="IPR042197">
    <property type="entry name" value="Apaf_helical"/>
</dbReference>
<dbReference type="Gene3D" id="3.80.10.10">
    <property type="entry name" value="Ribonuclease Inhibitor"/>
    <property type="match status" value="1"/>
</dbReference>
<feature type="domain" description="Disease resistance N-terminal" evidence="6">
    <location>
        <begin position="13"/>
        <end position="97"/>
    </location>
</feature>
<keyword evidence="4" id="KW-0067">ATP-binding</keyword>
<dbReference type="PRINTS" id="PR00364">
    <property type="entry name" value="DISEASERSIST"/>
</dbReference>
<dbReference type="InterPro" id="IPR027417">
    <property type="entry name" value="P-loop_NTPase"/>
</dbReference>
<proteinExistence type="predicted"/>
<dbReference type="SUPFAM" id="SSF52058">
    <property type="entry name" value="L domain-like"/>
    <property type="match status" value="1"/>
</dbReference>
<dbReference type="Gene3D" id="1.20.5.4130">
    <property type="match status" value="1"/>
</dbReference>
<feature type="domain" description="NB-ARC" evidence="5">
    <location>
        <begin position="259"/>
        <end position="319"/>
    </location>
</feature>
<gene>
    <name evidence="9" type="ORF">E1A91_D03G174700v1</name>
</gene>
<evidence type="ECO:0008006" key="11">
    <source>
        <dbReference type="Google" id="ProtNLM"/>
    </source>
</evidence>
<dbReference type="InterPro" id="IPR058922">
    <property type="entry name" value="WHD_DRP"/>
</dbReference>
<dbReference type="InterPro" id="IPR055414">
    <property type="entry name" value="LRR_R13L4/SHOC2-like"/>
</dbReference>
<dbReference type="Gene3D" id="1.10.8.430">
    <property type="entry name" value="Helical domain of apoptotic protease-activating factors"/>
    <property type="match status" value="1"/>
</dbReference>
<dbReference type="Pfam" id="PF00931">
    <property type="entry name" value="NB-ARC"/>
    <property type="match status" value="2"/>
</dbReference>
<evidence type="ECO:0000259" key="7">
    <source>
        <dbReference type="Pfam" id="PF23559"/>
    </source>
</evidence>
<sequence>MAESFAFEMAAKVSEKLGSAAYERISLAWGVREEFEKLKQTLAAIRAVVLDAEQQQARNHELTHWLKKFKDACYEMEDLIDEFEIQALRRQVLEQGSIGRKVRRFFSGSNPLAIRFRMGNKIKKANEMLNEIAAKTAKFHLTEKHEINVIHRERETYSFVKTSSVIGRDEAKQHIVNFLRDPVDEEDIPVLPIVGIGGIGKTTLAQLVFNEESLKSYFELRIWVCVTEDFDIRQLMIKIIKSATGRECKDMNKEELHKDKKKWSELKDLLCGGAQRSRIIVTTRSRKVATIIGTTPQYDLEHLSYENCLSLFLKLAFKEGEEKQHDNLVRIGEGIVQKCKGVALAVKTLGSLLCSTRVQHDWELVRDSELWKLKQEENDILPALKLSYDHLPWYLKQCFAFCSVFPKDFEFNPLYLIPLWMANGFLQSPYENEEPEDIGNRYIQELLSRSFFQQVEDKFLTFTFKMHDLVHDLALSVVQNEVNSCNHYSTGNVRHLLFDLLKQDGSQLPNNLSCLQSLFLLDEEGKADSESLIAKVISRSKHLRVLHFSGCSFEHLPNNIRYLKQLRYLNLAYNGNIKRLPNSICNLQSLEILDLGGCTRIEELPKDIRYLISLRKLMVTTKQTRLQENGICCLSTLRILAFFECENLEKLCEDIQNLTALRELYIEECNNLVSLPQGLKYLTTLENLAIVNCEKLDLTLEELELERKEDGSLRKLWIGGVPKLESLPQWILLGSTKTLQHLYIGELENNLSTLPTWFQHLTSLQILQILICPRLSSLLEGMQHLTALKRLEIRGCPKLNKRCIKETGEDWPKIAHVPDFYCGDSETTTDDE</sequence>
<name>A0A5D2VPE0_GOSMU</name>
<evidence type="ECO:0000259" key="5">
    <source>
        <dbReference type="Pfam" id="PF00931"/>
    </source>
</evidence>
<evidence type="ECO:0000256" key="1">
    <source>
        <dbReference type="ARBA" id="ARBA00022737"/>
    </source>
</evidence>
<dbReference type="Gene3D" id="1.10.10.10">
    <property type="entry name" value="Winged helix-like DNA-binding domain superfamily/Winged helix DNA-binding domain"/>
    <property type="match status" value="1"/>
</dbReference>
<dbReference type="Proteomes" id="UP000323597">
    <property type="component" value="Chromosome D03"/>
</dbReference>
<keyword evidence="2" id="KW-0547">Nucleotide-binding</keyword>
<evidence type="ECO:0000259" key="6">
    <source>
        <dbReference type="Pfam" id="PF18052"/>
    </source>
</evidence>
<keyword evidence="1" id="KW-0677">Repeat</keyword>
<organism evidence="9 10">
    <name type="scientific">Gossypium mustelinum</name>
    <name type="common">Cotton</name>
    <name type="synonym">Gossypium caicoense</name>
    <dbReference type="NCBI Taxonomy" id="34275"/>
    <lineage>
        <taxon>Eukaryota</taxon>
        <taxon>Viridiplantae</taxon>
        <taxon>Streptophyta</taxon>
        <taxon>Embryophyta</taxon>
        <taxon>Tracheophyta</taxon>
        <taxon>Spermatophyta</taxon>
        <taxon>Magnoliopsida</taxon>
        <taxon>eudicotyledons</taxon>
        <taxon>Gunneridae</taxon>
        <taxon>Pentapetalae</taxon>
        <taxon>rosids</taxon>
        <taxon>malvids</taxon>
        <taxon>Malvales</taxon>
        <taxon>Malvaceae</taxon>
        <taxon>Malvoideae</taxon>
        <taxon>Gossypium</taxon>
    </lineage>
</organism>
<dbReference type="SUPFAM" id="SSF52540">
    <property type="entry name" value="P-loop containing nucleoside triphosphate hydrolases"/>
    <property type="match status" value="1"/>
</dbReference>
<dbReference type="GO" id="GO:0006952">
    <property type="term" value="P:defense response"/>
    <property type="evidence" value="ECO:0007669"/>
    <property type="project" value="UniProtKB-KW"/>
</dbReference>
<dbReference type="InterPro" id="IPR036388">
    <property type="entry name" value="WH-like_DNA-bd_sf"/>
</dbReference>
<dbReference type="PANTHER" id="PTHR36766">
    <property type="entry name" value="PLANT BROAD-SPECTRUM MILDEW RESISTANCE PROTEIN RPW8"/>
    <property type="match status" value="1"/>
</dbReference>
<dbReference type="PANTHER" id="PTHR36766:SF61">
    <property type="entry name" value="NB-ARC DOMAIN DISEASE RESISTANCE PROTEIN"/>
    <property type="match status" value="1"/>
</dbReference>
<dbReference type="Pfam" id="PF23598">
    <property type="entry name" value="LRR_14"/>
    <property type="match status" value="1"/>
</dbReference>
<evidence type="ECO:0000256" key="4">
    <source>
        <dbReference type="ARBA" id="ARBA00022840"/>
    </source>
</evidence>
<dbReference type="InterPro" id="IPR002182">
    <property type="entry name" value="NB-ARC"/>
</dbReference>
<keyword evidence="10" id="KW-1185">Reference proteome</keyword>
<dbReference type="GO" id="GO:0043531">
    <property type="term" value="F:ADP binding"/>
    <property type="evidence" value="ECO:0007669"/>
    <property type="project" value="InterPro"/>
</dbReference>
<evidence type="ECO:0000256" key="3">
    <source>
        <dbReference type="ARBA" id="ARBA00022821"/>
    </source>
</evidence>
<dbReference type="Gene3D" id="3.40.50.300">
    <property type="entry name" value="P-loop containing nucleotide triphosphate hydrolases"/>
    <property type="match status" value="1"/>
</dbReference>
<dbReference type="GO" id="GO:0051707">
    <property type="term" value="P:response to other organism"/>
    <property type="evidence" value="ECO:0007669"/>
    <property type="project" value="UniProtKB-ARBA"/>
</dbReference>
<evidence type="ECO:0000313" key="9">
    <source>
        <dbReference type="EMBL" id="TYI91189.1"/>
    </source>
</evidence>
<feature type="domain" description="Disease resistance protein winged helix" evidence="7">
    <location>
        <begin position="404"/>
        <end position="474"/>
    </location>
</feature>
<feature type="domain" description="NB-ARC" evidence="5">
    <location>
        <begin position="172"/>
        <end position="257"/>
    </location>
</feature>
<feature type="domain" description="Disease resistance R13L4/SHOC-2-like LRR" evidence="8">
    <location>
        <begin position="536"/>
        <end position="744"/>
    </location>
</feature>
<dbReference type="InterPro" id="IPR032675">
    <property type="entry name" value="LRR_dom_sf"/>
</dbReference>
<dbReference type="Pfam" id="PF18052">
    <property type="entry name" value="Rx_N"/>
    <property type="match status" value="1"/>
</dbReference>
<protein>
    <recommendedName>
        <fullName evidence="11">Rx N-terminal domain-containing protein</fullName>
    </recommendedName>
</protein>
<dbReference type="FunFam" id="1.10.10.10:FF:000322">
    <property type="entry name" value="Probable disease resistance protein At1g63360"/>
    <property type="match status" value="1"/>
</dbReference>
<dbReference type="EMBL" id="CM017651">
    <property type="protein sequence ID" value="TYI91189.1"/>
    <property type="molecule type" value="Genomic_DNA"/>
</dbReference>
<dbReference type="InterPro" id="IPR041118">
    <property type="entry name" value="Rx_N"/>
</dbReference>
<evidence type="ECO:0000313" key="10">
    <source>
        <dbReference type="Proteomes" id="UP000323597"/>
    </source>
</evidence>
<reference evidence="9 10" key="1">
    <citation type="submission" date="2019-07" db="EMBL/GenBank/DDBJ databases">
        <title>WGS assembly of Gossypium mustelinum.</title>
        <authorList>
            <person name="Chen Z.J."/>
            <person name="Sreedasyam A."/>
            <person name="Ando A."/>
            <person name="Song Q."/>
            <person name="De L."/>
            <person name="Hulse-Kemp A."/>
            <person name="Ding M."/>
            <person name="Ye W."/>
            <person name="Kirkbride R."/>
            <person name="Jenkins J."/>
            <person name="Plott C."/>
            <person name="Lovell J."/>
            <person name="Lin Y.-M."/>
            <person name="Vaughn R."/>
            <person name="Liu B."/>
            <person name="Li W."/>
            <person name="Simpson S."/>
            <person name="Scheffler B."/>
            <person name="Saski C."/>
            <person name="Grover C."/>
            <person name="Hu G."/>
            <person name="Conover J."/>
            <person name="Carlson J."/>
            <person name="Shu S."/>
            <person name="Boston L."/>
            <person name="Williams M."/>
            <person name="Peterson D."/>
            <person name="Mcgee K."/>
            <person name="Jones D."/>
            <person name="Wendel J."/>
            <person name="Stelly D."/>
            <person name="Grimwood J."/>
            <person name="Schmutz J."/>
        </authorList>
    </citation>
    <scope>NUCLEOTIDE SEQUENCE [LARGE SCALE GENOMIC DNA]</scope>
    <source>
        <strain evidence="9">1408120.09</strain>
    </source>
</reference>
<evidence type="ECO:0000259" key="8">
    <source>
        <dbReference type="Pfam" id="PF23598"/>
    </source>
</evidence>
<dbReference type="AlphaFoldDB" id="A0A5D2VPE0"/>
<keyword evidence="3" id="KW-0611">Plant defense</keyword>
<dbReference type="GO" id="GO:0005524">
    <property type="term" value="F:ATP binding"/>
    <property type="evidence" value="ECO:0007669"/>
    <property type="project" value="UniProtKB-KW"/>
</dbReference>